<feature type="compositionally biased region" description="Basic and acidic residues" evidence="1">
    <location>
        <begin position="51"/>
        <end position="62"/>
    </location>
</feature>
<dbReference type="Proteomes" id="UP000008281">
    <property type="component" value="Unassembled WGS sequence"/>
</dbReference>
<dbReference type="eggNOG" id="ENOG502TJEK">
    <property type="taxonomic scope" value="Eukaryota"/>
</dbReference>
<dbReference type="InterPro" id="IPR029021">
    <property type="entry name" value="Prot-tyrosine_phosphatase-like"/>
</dbReference>
<dbReference type="CDD" id="cd00047">
    <property type="entry name" value="PTPc"/>
    <property type="match status" value="1"/>
</dbReference>
<dbReference type="InterPro" id="IPR000242">
    <property type="entry name" value="PTP_cat"/>
</dbReference>
<dbReference type="SMART" id="SM00194">
    <property type="entry name" value="PTPc"/>
    <property type="match status" value="1"/>
</dbReference>
<dbReference type="EMBL" id="DS268460">
    <property type="protein sequence ID" value="EFP06175.1"/>
    <property type="molecule type" value="Genomic_DNA"/>
</dbReference>
<feature type="domain" description="Tyrosine specific protein phosphatases" evidence="5">
    <location>
        <begin position="1142"/>
        <end position="1213"/>
    </location>
</feature>
<dbReference type="PROSITE" id="PS50055">
    <property type="entry name" value="TYR_PHOSPHATASE_PTP"/>
    <property type="match status" value="1"/>
</dbReference>
<feature type="signal peptide" evidence="3">
    <location>
        <begin position="1"/>
        <end position="20"/>
    </location>
</feature>
<evidence type="ECO:0008006" key="8">
    <source>
        <dbReference type="Google" id="ProtNLM"/>
    </source>
</evidence>
<keyword evidence="7" id="KW-1185">Reference proteome</keyword>
<reference evidence="6" key="1">
    <citation type="submission" date="2007-07" db="EMBL/GenBank/DDBJ databases">
        <title>PCAP assembly of the Caenorhabditis remanei genome.</title>
        <authorList>
            <consortium name="The Caenorhabditis remanei Sequencing Consortium"/>
            <person name="Wilson R.K."/>
        </authorList>
    </citation>
    <scope>NUCLEOTIDE SEQUENCE [LARGE SCALE GENOMIC DNA]</scope>
    <source>
        <strain evidence="6">PB4641</strain>
    </source>
</reference>
<keyword evidence="2" id="KW-0472">Membrane</keyword>
<feature type="compositionally biased region" description="Basic and acidic residues" evidence="1">
    <location>
        <begin position="1275"/>
        <end position="1299"/>
    </location>
</feature>
<evidence type="ECO:0000256" key="2">
    <source>
        <dbReference type="SAM" id="Phobius"/>
    </source>
</evidence>
<feature type="compositionally biased region" description="Gly residues" evidence="1">
    <location>
        <begin position="2243"/>
        <end position="2267"/>
    </location>
</feature>
<dbReference type="InParanoid" id="E3MNQ2"/>
<dbReference type="Gene3D" id="3.90.190.10">
    <property type="entry name" value="Protein tyrosine phosphatase superfamily"/>
    <property type="match status" value="1"/>
</dbReference>
<evidence type="ECO:0000259" key="5">
    <source>
        <dbReference type="PROSITE" id="PS50056"/>
    </source>
</evidence>
<dbReference type="Pfam" id="PF02206">
    <property type="entry name" value="WSN"/>
    <property type="match status" value="2"/>
</dbReference>
<feature type="region of interest" description="Disordered" evidence="1">
    <location>
        <begin position="1441"/>
        <end position="1472"/>
    </location>
</feature>
<accession>E3MNQ2</accession>
<dbReference type="PANTHER" id="PTHR32525:SF0">
    <property type="entry name" value="DOMAIN OF UNKNOWN FUNCTION WSN DOMAIN-CONTAINING PROTEIN-RELATED"/>
    <property type="match status" value="1"/>
</dbReference>
<dbReference type="InterPro" id="IPR003125">
    <property type="entry name" value="WSN"/>
</dbReference>
<keyword evidence="2" id="KW-1133">Transmembrane helix</keyword>
<evidence type="ECO:0000259" key="4">
    <source>
        <dbReference type="PROSITE" id="PS50055"/>
    </source>
</evidence>
<evidence type="ECO:0000256" key="3">
    <source>
        <dbReference type="SAM" id="SignalP"/>
    </source>
</evidence>
<dbReference type="SMART" id="SM00404">
    <property type="entry name" value="PTPc_motif"/>
    <property type="match status" value="1"/>
</dbReference>
<dbReference type="SMART" id="SM00453">
    <property type="entry name" value="WSN"/>
    <property type="match status" value="2"/>
</dbReference>
<dbReference type="SUPFAM" id="SSF52799">
    <property type="entry name" value="(Phosphotyrosine protein) phosphatases II"/>
    <property type="match status" value="1"/>
</dbReference>
<dbReference type="GO" id="GO:0004725">
    <property type="term" value="F:protein tyrosine phosphatase activity"/>
    <property type="evidence" value="ECO:0007669"/>
    <property type="project" value="InterPro"/>
</dbReference>
<dbReference type="Pfam" id="PF00102">
    <property type="entry name" value="Y_phosphatase"/>
    <property type="match status" value="1"/>
</dbReference>
<keyword evidence="3" id="KW-0732">Signal</keyword>
<name>E3MNQ2_CAERE</name>
<dbReference type="STRING" id="31234.E3MNQ2"/>
<feature type="compositionally biased region" description="Low complexity" evidence="1">
    <location>
        <begin position="1447"/>
        <end position="1457"/>
    </location>
</feature>
<evidence type="ECO:0000313" key="6">
    <source>
        <dbReference type="EMBL" id="EFP06175.1"/>
    </source>
</evidence>
<dbReference type="PROSITE" id="PS50056">
    <property type="entry name" value="TYR_PHOSPHATASE_2"/>
    <property type="match status" value="1"/>
</dbReference>
<feature type="chain" id="PRO_5003177370" description="Tyrosine-protein phosphatase domain-containing protein" evidence="3">
    <location>
        <begin position="21"/>
        <end position="2276"/>
    </location>
</feature>
<dbReference type="InterPro" id="IPR000387">
    <property type="entry name" value="Tyr_Pase_dom"/>
</dbReference>
<dbReference type="InterPro" id="IPR003595">
    <property type="entry name" value="Tyr_Pase_cat"/>
</dbReference>
<dbReference type="OrthoDB" id="5842271at2759"/>
<feature type="region of interest" description="Disordered" evidence="1">
    <location>
        <begin position="29"/>
        <end position="86"/>
    </location>
</feature>
<organism evidence="7">
    <name type="scientific">Caenorhabditis remanei</name>
    <name type="common">Caenorhabditis vulgaris</name>
    <dbReference type="NCBI Taxonomy" id="31234"/>
    <lineage>
        <taxon>Eukaryota</taxon>
        <taxon>Metazoa</taxon>
        <taxon>Ecdysozoa</taxon>
        <taxon>Nematoda</taxon>
        <taxon>Chromadorea</taxon>
        <taxon>Rhabditida</taxon>
        <taxon>Rhabditina</taxon>
        <taxon>Rhabditomorpha</taxon>
        <taxon>Rhabditoidea</taxon>
        <taxon>Rhabditidae</taxon>
        <taxon>Peloderinae</taxon>
        <taxon>Caenorhabditis</taxon>
    </lineage>
</organism>
<keyword evidence="2" id="KW-0812">Transmembrane</keyword>
<feature type="transmembrane region" description="Helical" evidence="2">
    <location>
        <begin position="1417"/>
        <end position="1434"/>
    </location>
</feature>
<evidence type="ECO:0000313" key="7">
    <source>
        <dbReference type="Proteomes" id="UP000008281"/>
    </source>
</evidence>
<evidence type="ECO:0000256" key="1">
    <source>
        <dbReference type="SAM" id="MobiDB-lite"/>
    </source>
</evidence>
<protein>
    <recommendedName>
        <fullName evidence="8">Tyrosine-protein phosphatase domain-containing protein</fullName>
    </recommendedName>
</protein>
<dbReference type="HOGENOM" id="CLU_230403_0_0_1"/>
<feature type="compositionally biased region" description="Basic and acidic residues" evidence="1">
    <location>
        <begin position="1313"/>
        <end position="1326"/>
    </location>
</feature>
<proteinExistence type="predicted"/>
<feature type="transmembrane region" description="Helical" evidence="2">
    <location>
        <begin position="885"/>
        <end position="907"/>
    </location>
</feature>
<feature type="domain" description="Tyrosine-protein phosphatase" evidence="4">
    <location>
        <begin position="995"/>
        <end position="1222"/>
    </location>
</feature>
<gene>
    <name evidence="6" type="ORF">CRE_05852</name>
</gene>
<dbReference type="PANTHER" id="PTHR32525">
    <property type="entry name" value="PROTEIN-TYROSINE-PHOSPHATASE"/>
    <property type="match status" value="1"/>
</dbReference>
<sequence>MRQKLLLLATLSLLGVIIHGFVPHRPYGSPPPPSNNWSHDADSNNAIGSYDSDRPSDMDLHRYRNPRNPNAHLSPISPSDSADSAHHYRIRRTSNGKYPLLNLPLTLTFSLPDAFSTTVDKMLKISRVINGIALQQDITNDTVKPDVVIKELLDLTQWDFGNLDELSKVVEAIQGLSGKLNEGKSTETDRMEKRFRLYSQILEATKGIKDKVELPDKDAYLKEITDLKAKQVSLSVLTDVNKKLTEMSNVLTKLLDSKQQLDVIATKNQFRDFKRHHQDLNDSNIDTLVISIKSPQLRKDMFGPLDGIQKVIDMFTNKTSILRYSKTNDKTPTTVLQGYMKQIGSISADSVKVLESMRNLEKLVRSHRFGGNRVLDQTSGFPNGFPDVELIPKDLIDPWVMEAVDGQSVALAKSMEDLNTIARKGQSTLDFLKSASSYSHLLIDLVDTTAELSSLQNTFEPLASNLLNMSIDAKESEITPDNKDKFDGLLLQINSLRTKLVAMDTVLGAASNIISGDFAERMKKIEEYMTYKDDKEVPDKLAELRKYEGAKDVSKLLLGLKESLTVLVDPVSIDSELAGIQANFTEIDTFVGELSTLLKYISSMRAIDGSDKIKPALDAIDKYRNEKKDFGEFGKLKDHLSTAKNNLDELSKSFDGMKGAKNPESKALAELSDVWKDSQSIGSATRVFRGIKLMLEWTEDVVTVAAKKLIQDNSKTMSPEDQENLKQLDKLDGELNTLKSGLTAISADPVMSKTDSNLASFSPVYTLASKTNGLKYDFKSMSDSVDRLAKSLNNDKDLLDVKSKLDKLDSMGLDYAKHHSAISGVKKSLENLDLFFAAFNGMMTPVVVTVPTQPPGQTTPRSVDSGPTVGMVMTTAATSVFTSPLFLGGVAGALFIAVLILVGYFIYRKYKDNEDEYQKPVPQFIFDYFVNEIYFKYNYFGAKYNASMSQAAYFKVYFQHLFDLDSSQTKQLTISPSVLKMTKYTKRQAALSKTNRLTLKSAKAAEMFGSNFIHGNMIFDDKKKRARIAVLQAPQLADKATDAKETVGMFYWAAMEQKCELMVCLTPTGPGGLCAQYFPAEKGGVLKFENGLVVTCEKVEEICGGGATRRILTVKFPGKGKFTLNHIQFETWTGDSLPSNWKPLVEIMQMVRKEKQPVFIHCTDGLKQSAVMALAIMNKELLIKQDGDLVMGTGLNNLRHVRSNAIITDMDYLNVAMLSFELFLADQERENFDEKLEKKVKTIEDNIDAITGGRVNATIDATLVAAMKEKETAVKNAVGKKEGEENKEEKKSGDEPSDKTKKKKAPSSMSKVSEQKEEKSLDRTQETEANTGPLAEEIKQHHFSTEKMEELIQADFDRFKAHANMMKKRAKKVKKAEKKSLNAIDDTESLQLNRLRIDKSSKSFELSIIDLTMHKRLLLIATFSLLGVYVHGFVPHRPYGSPPPPSNNWSPDADNNNVIGPEDSDRPSDMDILSYSNPRNLNARLSTISPSDDSAHYYRIRRASDDAFSTTVDKMLKISRVINGIALQQDITNGTVKPDVVIKELLDLTQLDFGNLEEMSKVIEAFQGLPEALSKDKDRAERIEKRFRMYDNMLGLTKGAGDKVALPDKDAYSGEITALKQKKVPLSDFKTINEKLTGMADKLAGLLDSKQKISTGNAKIAFQDFTHYHSQLKGVSIGQLVSSINFTQLRKNMFEPLGQTQKAIDEYSADLAVSSYIAGKDGKPTGILKGYLEQLDAIRKESVKVLGSLKTLDKVIRSASRQVGGDRQLDQTSGFPNGFSDIVSIPNDLRDPWVKEAVDGQSAALVKAMEDLKIIAEKTRHISGSLKSAAGFSSLMDGVIESSTALSAIPDTFEPLASNLLEVKFSVDLNKVTPPNAEAFASLYSNITSLTNKLVAMDDVLNVVSTLRSKEYVEKLEAMEKLMTDGTDDEVTQRLVDLRKHQGAKDVNKLLLGLKSSLTVLVAPISIDNELEEIEQSFGEIDKFVEGPSHFLGLLSNLRKIKGMDQIKTALDALDQYRGYKQDFGNFGQLKNHVNEATKSLESLSKSFGAMKGAKNPESKSLVQSADVWKDSQTIGSATRVFRGIKLMSEWNKDVMNPAAKALITANSGKMTQEDQKNLKLLDTLDAELKKLKTELTAISWDSVASKTDSNLTSFSPAYSLASKTNGVKCDFKAISDSVDRLARTLKGDKDLLDVKSKLDTLDSMGLDFAKHHSAISGVEKSLENLDKFFASLVEVVVVDDGSGSGGSAGSGTGSRTGSGAGAGDGGGAKEEQSKT</sequence>
<feature type="region of interest" description="Disordered" evidence="1">
    <location>
        <begin position="1275"/>
        <end position="1339"/>
    </location>
</feature>
<feature type="region of interest" description="Disordered" evidence="1">
    <location>
        <begin position="2243"/>
        <end position="2276"/>
    </location>
</feature>